<dbReference type="OrthoDB" id="9954410at2"/>
<dbReference type="AlphaFoldDB" id="A0A222EN98"/>
<gene>
    <name evidence="1" type="ORF">SCORR_v1c02030</name>
</gene>
<dbReference type="Proteomes" id="UP000203229">
    <property type="component" value="Chromosome"/>
</dbReference>
<reference evidence="1 2" key="1">
    <citation type="submission" date="2017-07" db="EMBL/GenBank/DDBJ databases">
        <title>Complete genome sequence of Spiroplasma corruscae EC-1 (DSM 19793).</title>
        <authorList>
            <person name="Tsai Y.-M."/>
            <person name="Lo W.-S."/>
            <person name="Kuo C.-H."/>
        </authorList>
    </citation>
    <scope>NUCLEOTIDE SEQUENCE [LARGE SCALE GENOMIC DNA]</scope>
    <source>
        <strain evidence="1 2">EC-1</strain>
    </source>
</reference>
<protein>
    <submittedName>
        <fullName evidence="1">Uncharacterized protein</fullName>
    </submittedName>
</protein>
<accession>A0A222EN98</accession>
<keyword evidence="2" id="KW-1185">Reference proteome</keyword>
<organism evidence="1 2">
    <name type="scientific">Spiroplasma corruscae</name>
    <dbReference type="NCBI Taxonomy" id="216934"/>
    <lineage>
        <taxon>Bacteria</taxon>
        <taxon>Bacillati</taxon>
        <taxon>Mycoplasmatota</taxon>
        <taxon>Mollicutes</taxon>
        <taxon>Entomoplasmatales</taxon>
        <taxon>Spiroplasmataceae</taxon>
        <taxon>Spiroplasma</taxon>
    </lineage>
</organism>
<evidence type="ECO:0000313" key="1">
    <source>
        <dbReference type="EMBL" id="ASP27978.1"/>
    </source>
</evidence>
<evidence type="ECO:0000313" key="2">
    <source>
        <dbReference type="Proteomes" id="UP000203229"/>
    </source>
</evidence>
<sequence length="149" mass="17877">MSAYEKVDWLLNKGDGVLNYTKEMMDDYFLTKSEKGIMVNKLLKKSLLNYNGLNIDGMLLVESFPRDFMFSKNPFIDKVLTKFVKDFKYDYINAISYLDSLEIRQNFLNLWIRPKSVNFIRNMIYEILENEKNSKKTKKVQELEFKFKY</sequence>
<dbReference type="KEGG" id="scou:SCORR_v1c02030"/>
<proteinExistence type="predicted"/>
<dbReference type="RefSeq" id="WP_094048297.1">
    <property type="nucleotide sequence ID" value="NZ_CP022535.1"/>
</dbReference>
<dbReference type="EMBL" id="CP022535">
    <property type="protein sequence ID" value="ASP27978.1"/>
    <property type="molecule type" value="Genomic_DNA"/>
</dbReference>
<name>A0A222EN98_9MOLU</name>